<evidence type="ECO:0000256" key="1">
    <source>
        <dbReference type="ARBA" id="ARBA00004477"/>
    </source>
</evidence>
<dbReference type="RefSeq" id="XP_064769705.1">
    <property type="nucleotide sequence ID" value="XM_064914009.1"/>
</dbReference>
<dbReference type="Pfam" id="PF05620">
    <property type="entry name" value="TMEM208_SND2"/>
    <property type="match status" value="1"/>
</dbReference>
<reference evidence="8 9" key="1">
    <citation type="submission" date="2024-03" db="EMBL/GenBank/DDBJ databases">
        <title>Genome-scale model development and genomic sequencing of the oleaginous clade Lipomyces.</title>
        <authorList>
            <consortium name="Lawrence Berkeley National Laboratory"/>
            <person name="Czajka J.J."/>
            <person name="Han Y."/>
            <person name="Kim J."/>
            <person name="Mondo S.J."/>
            <person name="Hofstad B.A."/>
            <person name="Robles A."/>
            <person name="Haridas S."/>
            <person name="Riley R."/>
            <person name="LaButti K."/>
            <person name="Pangilinan J."/>
            <person name="Andreopoulos W."/>
            <person name="Lipzen A."/>
            <person name="Yan J."/>
            <person name="Wang M."/>
            <person name="Ng V."/>
            <person name="Grigoriev I.V."/>
            <person name="Spatafora J.W."/>
            <person name="Magnuson J.K."/>
            <person name="Baker S.E."/>
            <person name="Pomraning K.R."/>
        </authorList>
    </citation>
    <scope>NUCLEOTIDE SEQUENCE [LARGE SCALE GENOMIC DNA]</scope>
    <source>
        <strain evidence="8 9">Phaff 52-87</strain>
    </source>
</reference>
<comment type="subcellular location">
    <subcellularLocation>
        <location evidence="1">Endoplasmic reticulum membrane</location>
        <topology evidence="1">Multi-pass membrane protein</topology>
    </subcellularLocation>
</comment>
<organism evidence="8 9">
    <name type="scientific">Myxozyma melibiosi</name>
    <dbReference type="NCBI Taxonomy" id="54550"/>
    <lineage>
        <taxon>Eukaryota</taxon>
        <taxon>Fungi</taxon>
        <taxon>Dikarya</taxon>
        <taxon>Ascomycota</taxon>
        <taxon>Saccharomycotina</taxon>
        <taxon>Lipomycetes</taxon>
        <taxon>Lipomycetales</taxon>
        <taxon>Lipomycetaceae</taxon>
        <taxon>Myxozyma</taxon>
    </lineage>
</organism>
<evidence type="ECO:0000256" key="5">
    <source>
        <dbReference type="ARBA" id="ARBA00022989"/>
    </source>
</evidence>
<evidence type="ECO:0008006" key="10">
    <source>
        <dbReference type="Google" id="ProtNLM"/>
    </source>
</evidence>
<dbReference type="EMBL" id="JBBJBU010000002">
    <property type="protein sequence ID" value="KAK7206672.1"/>
    <property type="molecule type" value="Genomic_DNA"/>
</dbReference>
<dbReference type="Proteomes" id="UP001498771">
    <property type="component" value="Unassembled WGS sequence"/>
</dbReference>
<feature type="transmembrane region" description="Helical" evidence="7">
    <location>
        <begin position="115"/>
        <end position="138"/>
    </location>
</feature>
<evidence type="ECO:0000313" key="8">
    <source>
        <dbReference type="EMBL" id="KAK7206672.1"/>
    </source>
</evidence>
<keyword evidence="9" id="KW-1185">Reference proteome</keyword>
<evidence type="ECO:0000256" key="3">
    <source>
        <dbReference type="ARBA" id="ARBA00022692"/>
    </source>
</evidence>
<dbReference type="PANTHER" id="PTHR13505:SF7">
    <property type="entry name" value="TRANSMEMBRANE PROTEIN 208"/>
    <property type="match status" value="1"/>
</dbReference>
<comment type="caution">
    <text evidence="8">The sequence shown here is derived from an EMBL/GenBank/DDBJ whole genome shotgun (WGS) entry which is preliminary data.</text>
</comment>
<sequence>MANASVKKRAVANAQALKSLHTYAGAINLVYLLSYFVLHRPASLKPFVIFSIPAWIIEYQLERIGRPKFNPANGSLVSAGDDLHQAGLTEWLFDIVYVTLACDILAVIIGRSWVWFLYLVIPLYGSYMAYTSFIGPMLRQRSAAANMEDGPPAARTRAKKAKYVR</sequence>
<evidence type="ECO:0000256" key="4">
    <source>
        <dbReference type="ARBA" id="ARBA00022824"/>
    </source>
</evidence>
<evidence type="ECO:0000256" key="2">
    <source>
        <dbReference type="ARBA" id="ARBA00009950"/>
    </source>
</evidence>
<protein>
    <recommendedName>
        <fullName evidence="10">DUF788-domain-containing protein</fullName>
    </recommendedName>
</protein>
<keyword evidence="6 7" id="KW-0472">Membrane</keyword>
<proteinExistence type="inferred from homology"/>
<keyword evidence="4" id="KW-0256">Endoplasmic reticulum</keyword>
<evidence type="ECO:0000313" key="9">
    <source>
        <dbReference type="Proteomes" id="UP001498771"/>
    </source>
</evidence>
<feature type="transmembrane region" description="Helical" evidence="7">
    <location>
        <begin position="20"/>
        <end position="38"/>
    </location>
</feature>
<dbReference type="InterPro" id="IPR008506">
    <property type="entry name" value="SND2/TMEM208"/>
</dbReference>
<accession>A0ABR1FA89</accession>
<keyword evidence="5 7" id="KW-1133">Transmembrane helix</keyword>
<evidence type="ECO:0000256" key="6">
    <source>
        <dbReference type="ARBA" id="ARBA00023136"/>
    </source>
</evidence>
<name>A0ABR1FA89_9ASCO</name>
<gene>
    <name evidence="8" type="ORF">BZA70DRAFT_288141</name>
</gene>
<dbReference type="GeneID" id="90039521"/>
<evidence type="ECO:0000256" key="7">
    <source>
        <dbReference type="SAM" id="Phobius"/>
    </source>
</evidence>
<dbReference type="PANTHER" id="PTHR13505">
    <property type="entry name" value="TRANSMEMBRANE PROTEIN 208"/>
    <property type="match status" value="1"/>
</dbReference>
<feature type="transmembrane region" description="Helical" evidence="7">
    <location>
        <begin position="91"/>
        <end position="109"/>
    </location>
</feature>
<comment type="similarity">
    <text evidence="2">Belongs to the TMEM208 family.</text>
</comment>
<keyword evidence="3 7" id="KW-0812">Transmembrane</keyword>